<keyword evidence="5 10" id="KW-1133">Transmembrane helix</keyword>
<dbReference type="PANTHER" id="PTHR45720:SF10">
    <property type="entry name" value="CHLORIDE CHANNEL PROTEIN 2"/>
    <property type="match status" value="1"/>
</dbReference>
<keyword evidence="7 10" id="KW-0472">Membrane</keyword>
<protein>
    <recommendedName>
        <fullName evidence="13">Chloride channel protein</fullName>
    </recommendedName>
</protein>
<dbReference type="SUPFAM" id="SSF81340">
    <property type="entry name" value="Clc chloride channel"/>
    <property type="match status" value="1"/>
</dbReference>
<keyword evidence="8" id="KW-0868">Chloride</keyword>
<dbReference type="EMBL" id="KQ241601">
    <property type="protein sequence ID" value="KNC87698.1"/>
    <property type="molecule type" value="Genomic_DNA"/>
</dbReference>
<organism evidence="11 12">
    <name type="scientific">Sphaeroforma arctica JP610</name>
    <dbReference type="NCBI Taxonomy" id="667725"/>
    <lineage>
        <taxon>Eukaryota</taxon>
        <taxon>Ichthyosporea</taxon>
        <taxon>Ichthyophonida</taxon>
        <taxon>Sphaeroforma</taxon>
    </lineage>
</organism>
<dbReference type="OrthoDB" id="4564at2759"/>
<feature type="transmembrane region" description="Helical" evidence="10">
    <location>
        <begin position="336"/>
        <end position="357"/>
    </location>
</feature>
<evidence type="ECO:0000256" key="10">
    <source>
        <dbReference type="SAM" id="Phobius"/>
    </source>
</evidence>
<dbReference type="InterPro" id="IPR050970">
    <property type="entry name" value="Cl_channel_volt-gated"/>
</dbReference>
<name>A0A0L0GH91_9EUKA</name>
<keyword evidence="12" id="KW-1185">Reference proteome</keyword>
<evidence type="ECO:0000256" key="7">
    <source>
        <dbReference type="ARBA" id="ARBA00023136"/>
    </source>
</evidence>
<feature type="compositionally biased region" description="Basic and acidic residues" evidence="9">
    <location>
        <begin position="631"/>
        <end position="640"/>
    </location>
</feature>
<dbReference type="Gene3D" id="1.10.3080.10">
    <property type="entry name" value="Clc chloride channel"/>
    <property type="match status" value="1"/>
</dbReference>
<dbReference type="GeneID" id="25900708"/>
<dbReference type="CDD" id="cd03683">
    <property type="entry name" value="ClC_1_like"/>
    <property type="match status" value="1"/>
</dbReference>
<keyword evidence="3 10" id="KW-0812">Transmembrane</keyword>
<evidence type="ECO:0000313" key="11">
    <source>
        <dbReference type="EMBL" id="KNC87698.1"/>
    </source>
</evidence>
<sequence length="647" mass="70910">MDMIADFLLVQRTVIFESNFAPSAVSKYVVWVLYMQGLLLVAVLVTRVLSTQAIGSGIPEMKTIMRGFEMPGFLNMRTFIATIVGLTLSVGSGIPIGKEGPFVHVACMVSNGLMQLPCFKSIYLNQHHRLAIFSAACAVGVSCNFAAPIGGVMFSIEVTATYFAVSNYWRAFFSAVCGAFLFRLLAVFFTTEYTITAMFTTGFDRFPFDVSEMIAFVFVGVVCGFLGILFIWLHGVVIRFRAWLHIKFPFLQESVVLYPMIICCIVATLQYPGLIGRYMGFPPKVAIDHLFSSDPLDHQDQWDHPNVLVALCVFFSLNFIMTVFAVGLAIPAGVFVPVFLMGATFGRLVGELMLDWFPNGIDVTDPSSIIIPGGYAIVGAAALSGAVTHTVSTSVIVFELTGQIDHILPVMIAVLVANLIAQLSVPSFYESIIQIKNLPYLPDLLTSKQYKLTAQDVMQQVNYFIHPQATYRQVRLILVECVLESVPVVASKETMILVGSISRSALEVLVGDGVQTVPNTLMSTSGGRGYIPLDEESSAAKDAANANMGDDEVVPWWRVKIETAPVQMVAESPVVKVHQMFALMALKHVYITRMGRLVGVISLAALAESIKHPKVSTLKRRRRLSIQEAQARAEGHREGTEDVSNAP</sequence>
<feature type="transmembrane region" description="Helical" evidence="10">
    <location>
        <begin position="407"/>
        <end position="429"/>
    </location>
</feature>
<dbReference type="InterPro" id="IPR046342">
    <property type="entry name" value="CBS_dom_sf"/>
</dbReference>
<keyword evidence="6" id="KW-0406">Ion transport</keyword>
<evidence type="ECO:0000256" key="9">
    <source>
        <dbReference type="SAM" id="MobiDB-lite"/>
    </source>
</evidence>
<dbReference type="RefSeq" id="XP_014161600.1">
    <property type="nucleotide sequence ID" value="XM_014306125.1"/>
</dbReference>
<dbReference type="Gene3D" id="3.10.580.10">
    <property type="entry name" value="CBS-domain"/>
    <property type="match status" value="1"/>
</dbReference>
<dbReference type="InterPro" id="IPR001807">
    <property type="entry name" value="ClC"/>
</dbReference>
<dbReference type="GO" id="GO:0005247">
    <property type="term" value="F:voltage-gated chloride channel activity"/>
    <property type="evidence" value="ECO:0007669"/>
    <property type="project" value="TreeGrafter"/>
</dbReference>
<evidence type="ECO:0000256" key="5">
    <source>
        <dbReference type="ARBA" id="ARBA00022989"/>
    </source>
</evidence>
<feature type="transmembrane region" description="Helical" evidence="10">
    <location>
        <begin position="70"/>
        <end position="90"/>
    </location>
</feature>
<evidence type="ECO:0000256" key="2">
    <source>
        <dbReference type="ARBA" id="ARBA00022448"/>
    </source>
</evidence>
<dbReference type="Proteomes" id="UP000054560">
    <property type="component" value="Unassembled WGS sequence"/>
</dbReference>
<feature type="transmembrane region" description="Helical" evidence="10">
    <location>
        <begin position="28"/>
        <end position="49"/>
    </location>
</feature>
<comment type="subcellular location">
    <subcellularLocation>
        <location evidence="1">Membrane</location>
        <topology evidence="1">Multi-pass membrane protein</topology>
    </subcellularLocation>
</comment>
<keyword evidence="2" id="KW-0813">Transport</keyword>
<dbReference type="SUPFAM" id="SSF54631">
    <property type="entry name" value="CBS-domain pair"/>
    <property type="match status" value="1"/>
</dbReference>
<dbReference type="eggNOG" id="KOG0476">
    <property type="taxonomic scope" value="Eukaryota"/>
</dbReference>
<evidence type="ECO:0000256" key="4">
    <source>
        <dbReference type="ARBA" id="ARBA00022737"/>
    </source>
</evidence>
<evidence type="ECO:0000256" key="3">
    <source>
        <dbReference type="ARBA" id="ARBA00022692"/>
    </source>
</evidence>
<feature type="transmembrane region" description="Helical" evidence="10">
    <location>
        <begin position="307"/>
        <end position="330"/>
    </location>
</feature>
<evidence type="ECO:0000256" key="6">
    <source>
        <dbReference type="ARBA" id="ARBA00023065"/>
    </source>
</evidence>
<dbReference type="InterPro" id="IPR014743">
    <property type="entry name" value="Cl-channel_core"/>
</dbReference>
<reference evidence="11 12" key="1">
    <citation type="submission" date="2011-02" db="EMBL/GenBank/DDBJ databases">
        <title>The Genome Sequence of Sphaeroforma arctica JP610.</title>
        <authorList>
            <consortium name="The Broad Institute Genome Sequencing Platform"/>
            <person name="Russ C."/>
            <person name="Cuomo C."/>
            <person name="Young S.K."/>
            <person name="Zeng Q."/>
            <person name="Gargeya S."/>
            <person name="Alvarado L."/>
            <person name="Berlin A."/>
            <person name="Chapman S.B."/>
            <person name="Chen Z."/>
            <person name="Freedman E."/>
            <person name="Gellesch M."/>
            <person name="Goldberg J."/>
            <person name="Griggs A."/>
            <person name="Gujja S."/>
            <person name="Heilman E."/>
            <person name="Heiman D."/>
            <person name="Howarth C."/>
            <person name="Mehta T."/>
            <person name="Neiman D."/>
            <person name="Pearson M."/>
            <person name="Roberts A."/>
            <person name="Saif S."/>
            <person name="Shea T."/>
            <person name="Shenoy N."/>
            <person name="Sisk P."/>
            <person name="Stolte C."/>
            <person name="Sykes S."/>
            <person name="White J."/>
            <person name="Yandava C."/>
            <person name="Burger G."/>
            <person name="Gray M.W."/>
            <person name="Holland P.W.H."/>
            <person name="King N."/>
            <person name="Lang F.B.F."/>
            <person name="Roger A.J."/>
            <person name="Ruiz-Trillo I."/>
            <person name="Haas B."/>
            <person name="Nusbaum C."/>
            <person name="Birren B."/>
        </authorList>
    </citation>
    <scope>NUCLEOTIDE SEQUENCE [LARGE SCALE GENOMIC DNA]</scope>
    <source>
        <strain evidence="11 12">JP610</strain>
    </source>
</reference>
<proteinExistence type="predicted"/>
<evidence type="ECO:0008006" key="13">
    <source>
        <dbReference type="Google" id="ProtNLM"/>
    </source>
</evidence>
<feature type="transmembrane region" description="Helical" evidence="10">
    <location>
        <begin position="168"/>
        <end position="189"/>
    </location>
</feature>
<dbReference type="PRINTS" id="PR00762">
    <property type="entry name" value="CLCHANNEL"/>
</dbReference>
<keyword evidence="4" id="KW-0677">Repeat</keyword>
<feature type="transmembrane region" description="Helical" evidence="10">
    <location>
        <begin position="255"/>
        <end position="274"/>
    </location>
</feature>
<dbReference type="Pfam" id="PF00654">
    <property type="entry name" value="Voltage_CLC"/>
    <property type="match status" value="1"/>
</dbReference>
<evidence type="ECO:0000256" key="8">
    <source>
        <dbReference type="ARBA" id="ARBA00023214"/>
    </source>
</evidence>
<feature type="region of interest" description="Disordered" evidence="9">
    <location>
        <begin position="627"/>
        <end position="647"/>
    </location>
</feature>
<evidence type="ECO:0000313" key="12">
    <source>
        <dbReference type="Proteomes" id="UP000054560"/>
    </source>
</evidence>
<feature type="transmembrane region" description="Helical" evidence="10">
    <location>
        <begin position="369"/>
        <end position="387"/>
    </location>
</feature>
<dbReference type="GO" id="GO:0005886">
    <property type="term" value="C:plasma membrane"/>
    <property type="evidence" value="ECO:0007669"/>
    <property type="project" value="TreeGrafter"/>
</dbReference>
<evidence type="ECO:0000256" key="1">
    <source>
        <dbReference type="ARBA" id="ARBA00004141"/>
    </source>
</evidence>
<feature type="transmembrane region" description="Helical" evidence="10">
    <location>
        <begin position="131"/>
        <end position="156"/>
    </location>
</feature>
<gene>
    <name evidence="11" type="ORF">SARC_00204</name>
</gene>
<feature type="transmembrane region" description="Helical" evidence="10">
    <location>
        <begin position="210"/>
        <end position="235"/>
    </location>
</feature>
<dbReference type="PANTHER" id="PTHR45720">
    <property type="entry name" value="CHLORIDE CHANNEL PROTEIN 2"/>
    <property type="match status" value="1"/>
</dbReference>
<dbReference type="AlphaFoldDB" id="A0A0L0GH91"/>
<accession>A0A0L0GH91</accession>